<keyword evidence="7 14" id="KW-0418">Kinase</keyword>
<organism evidence="14 15">
    <name type="scientific">Novosphingobium album</name>
    <name type="common">ex Liu et al. 2023</name>
    <dbReference type="NCBI Taxonomy" id="3031130"/>
    <lineage>
        <taxon>Bacteria</taxon>
        <taxon>Pseudomonadati</taxon>
        <taxon>Pseudomonadota</taxon>
        <taxon>Alphaproteobacteria</taxon>
        <taxon>Sphingomonadales</taxon>
        <taxon>Sphingomonadaceae</taxon>
        <taxon>Novosphingobium</taxon>
    </lineage>
</organism>
<evidence type="ECO:0000256" key="11">
    <source>
        <dbReference type="SAM" id="Phobius"/>
    </source>
</evidence>
<evidence type="ECO:0000256" key="7">
    <source>
        <dbReference type="ARBA" id="ARBA00022777"/>
    </source>
</evidence>
<evidence type="ECO:0000256" key="1">
    <source>
        <dbReference type="ARBA" id="ARBA00000085"/>
    </source>
</evidence>
<comment type="caution">
    <text evidence="14">The sequence shown here is derived from an EMBL/GenBank/DDBJ whole genome shotgun (WGS) entry which is preliminary data.</text>
</comment>
<comment type="subcellular location">
    <subcellularLocation>
        <location evidence="2">Membrane</location>
    </subcellularLocation>
</comment>
<keyword evidence="15" id="KW-1185">Reference proteome</keyword>
<evidence type="ECO:0000256" key="10">
    <source>
        <dbReference type="ARBA" id="ARBA00023136"/>
    </source>
</evidence>
<dbReference type="SMART" id="SM00388">
    <property type="entry name" value="HisKA"/>
    <property type="match status" value="1"/>
</dbReference>
<dbReference type="PROSITE" id="PS50885">
    <property type="entry name" value="HAMP"/>
    <property type="match status" value="1"/>
</dbReference>
<gene>
    <name evidence="14" type="ORF">PYV00_14865</name>
</gene>
<dbReference type="Gene3D" id="6.10.340.10">
    <property type="match status" value="1"/>
</dbReference>
<protein>
    <recommendedName>
        <fullName evidence="3">histidine kinase</fullName>
        <ecNumber evidence="3">2.7.13.3</ecNumber>
    </recommendedName>
</protein>
<keyword evidence="4" id="KW-0597">Phosphoprotein</keyword>
<feature type="domain" description="Histidine kinase" evidence="12">
    <location>
        <begin position="241"/>
        <end position="454"/>
    </location>
</feature>
<dbReference type="PANTHER" id="PTHR45436">
    <property type="entry name" value="SENSOR HISTIDINE KINASE YKOH"/>
    <property type="match status" value="1"/>
</dbReference>
<keyword evidence="5" id="KW-0808">Transferase</keyword>
<dbReference type="Pfam" id="PF00512">
    <property type="entry name" value="HisKA"/>
    <property type="match status" value="1"/>
</dbReference>
<dbReference type="EMBL" id="JARESE010000049">
    <property type="protein sequence ID" value="MDE8652987.1"/>
    <property type="molecule type" value="Genomic_DNA"/>
</dbReference>
<dbReference type="PROSITE" id="PS50109">
    <property type="entry name" value="HIS_KIN"/>
    <property type="match status" value="1"/>
</dbReference>
<keyword evidence="9" id="KW-0902">Two-component regulatory system</keyword>
<feature type="transmembrane region" description="Helical" evidence="11">
    <location>
        <begin position="12"/>
        <end position="34"/>
    </location>
</feature>
<evidence type="ECO:0000256" key="3">
    <source>
        <dbReference type="ARBA" id="ARBA00012438"/>
    </source>
</evidence>
<evidence type="ECO:0000259" key="12">
    <source>
        <dbReference type="PROSITE" id="PS50109"/>
    </source>
</evidence>
<dbReference type="GO" id="GO:0016301">
    <property type="term" value="F:kinase activity"/>
    <property type="evidence" value="ECO:0007669"/>
    <property type="project" value="UniProtKB-KW"/>
</dbReference>
<dbReference type="Proteomes" id="UP001216253">
    <property type="component" value="Unassembled WGS sequence"/>
</dbReference>
<dbReference type="Gene3D" id="1.10.287.130">
    <property type="match status" value="1"/>
</dbReference>
<comment type="catalytic activity">
    <reaction evidence="1">
        <text>ATP + protein L-histidine = ADP + protein N-phospho-L-histidine.</text>
        <dbReference type="EC" id="2.7.13.3"/>
    </reaction>
</comment>
<sequence>MKRLLRSLSFRLTLIYAGLFCLSVALLMGTGYWFRVVQPLDQARASVEREAERFGAIYRAQGLAAARAALDRRSHAANQRKPFHALIAANGKVVTANLPSWPRARSGSIALIEADIFIDGFESDYYALLRDQVFPDGTRLLVGRDVEDIMRQEEVLRTAAIWIFGGTLLLGLTGGWLMSLAIGRRIDMVSSAARQVMDGDLSGRVRVRGTNDDFDRLGETLNLMLSRIQTLFEAVRRVSDNVAHELRTPLARLVGKLEALERQAGDNVEMRIAIDEAIVQADQLRQIFAALLRISRLEGGRHPLRAQRTDVVQLLEDVVEFYQPEAERRDVRLVLDAKRPLIADLDLDLVFQALCNLLDNALKHVPPGCRVDVAAALSEGSLHLAISDNGPGVEAGEIVRITEQFYRGAASSGVPGEGLGLSMVAAIAQVHGATIAFADNAPGLRVTLSFPAVRARGT</sequence>
<dbReference type="InterPro" id="IPR003661">
    <property type="entry name" value="HisK_dim/P_dom"/>
</dbReference>
<dbReference type="SUPFAM" id="SSF55874">
    <property type="entry name" value="ATPase domain of HSP90 chaperone/DNA topoisomerase II/histidine kinase"/>
    <property type="match status" value="1"/>
</dbReference>
<dbReference type="EC" id="2.7.13.3" evidence="3"/>
<dbReference type="PANTHER" id="PTHR45436:SF8">
    <property type="entry name" value="HISTIDINE KINASE"/>
    <property type="match status" value="1"/>
</dbReference>
<dbReference type="Pfam" id="PF00672">
    <property type="entry name" value="HAMP"/>
    <property type="match status" value="1"/>
</dbReference>
<dbReference type="InterPro" id="IPR004358">
    <property type="entry name" value="Sig_transdc_His_kin-like_C"/>
</dbReference>
<dbReference type="InterPro" id="IPR003660">
    <property type="entry name" value="HAMP_dom"/>
</dbReference>
<keyword evidence="6 11" id="KW-0812">Transmembrane</keyword>
<dbReference type="CDD" id="cd06225">
    <property type="entry name" value="HAMP"/>
    <property type="match status" value="1"/>
</dbReference>
<accession>A0ABT5WSH6</accession>
<evidence type="ECO:0000256" key="4">
    <source>
        <dbReference type="ARBA" id="ARBA00022553"/>
    </source>
</evidence>
<dbReference type="PRINTS" id="PR00344">
    <property type="entry name" value="BCTRLSENSOR"/>
</dbReference>
<feature type="transmembrane region" description="Helical" evidence="11">
    <location>
        <begin position="159"/>
        <end position="182"/>
    </location>
</feature>
<dbReference type="SMART" id="SM00387">
    <property type="entry name" value="HATPase_c"/>
    <property type="match status" value="1"/>
</dbReference>
<evidence type="ECO:0000256" key="9">
    <source>
        <dbReference type="ARBA" id="ARBA00023012"/>
    </source>
</evidence>
<dbReference type="Pfam" id="PF02518">
    <property type="entry name" value="HATPase_c"/>
    <property type="match status" value="1"/>
</dbReference>
<dbReference type="InterPro" id="IPR036890">
    <property type="entry name" value="HATPase_C_sf"/>
</dbReference>
<evidence type="ECO:0000259" key="13">
    <source>
        <dbReference type="PROSITE" id="PS50885"/>
    </source>
</evidence>
<dbReference type="RefSeq" id="WP_275229088.1">
    <property type="nucleotide sequence ID" value="NZ_JARESE010000049.1"/>
</dbReference>
<evidence type="ECO:0000256" key="6">
    <source>
        <dbReference type="ARBA" id="ARBA00022692"/>
    </source>
</evidence>
<dbReference type="CDD" id="cd00082">
    <property type="entry name" value="HisKA"/>
    <property type="match status" value="1"/>
</dbReference>
<evidence type="ECO:0000313" key="15">
    <source>
        <dbReference type="Proteomes" id="UP001216253"/>
    </source>
</evidence>
<dbReference type="SUPFAM" id="SSF47384">
    <property type="entry name" value="Homodimeric domain of signal transducing histidine kinase"/>
    <property type="match status" value="1"/>
</dbReference>
<dbReference type="SUPFAM" id="SSF158472">
    <property type="entry name" value="HAMP domain-like"/>
    <property type="match status" value="1"/>
</dbReference>
<evidence type="ECO:0000256" key="2">
    <source>
        <dbReference type="ARBA" id="ARBA00004370"/>
    </source>
</evidence>
<evidence type="ECO:0000256" key="5">
    <source>
        <dbReference type="ARBA" id="ARBA00022679"/>
    </source>
</evidence>
<dbReference type="InterPro" id="IPR003594">
    <property type="entry name" value="HATPase_dom"/>
</dbReference>
<dbReference type="Gene3D" id="3.30.565.10">
    <property type="entry name" value="Histidine kinase-like ATPase, C-terminal domain"/>
    <property type="match status" value="1"/>
</dbReference>
<reference evidence="14 15" key="1">
    <citation type="submission" date="2023-03" db="EMBL/GenBank/DDBJ databases">
        <title>NovoSphingobium album sp. nov. isolated from polycyclic aromatic hydrocarbons- and heavy-metal polluted soil.</title>
        <authorList>
            <person name="Liu Z."/>
            <person name="Wang K."/>
        </authorList>
    </citation>
    <scope>NUCLEOTIDE SEQUENCE [LARGE SCALE GENOMIC DNA]</scope>
    <source>
        <strain evidence="14 15">H3SJ31-1</strain>
    </source>
</reference>
<keyword evidence="10 11" id="KW-0472">Membrane</keyword>
<evidence type="ECO:0000313" key="14">
    <source>
        <dbReference type="EMBL" id="MDE8652987.1"/>
    </source>
</evidence>
<dbReference type="InterPro" id="IPR036097">
    <property type="entry name" value="HisK_dim/P_sf"/>
</dbReference>
<dbReference type="InterPro" id="IPR005467">
    <property type="entry name" value="His_kinase_dom"/>
</dbReference>
<dbReference type="SMART" id="SM00304">
    <property type="entry name" value="HAMP"/>
    <property type="match status" value="1"/>
</dbReference>
<evidence type="ECO:0000256" key="8">
    <source>
        <dbReference type="ARBA" id="ARBA00022989"/>
    </source>
</evidence>
<proteinExistence type="predicted"/>
<name>A0ABT5WSH6_9SPHN</name>
<feature type="domain" description="HAMP" evidence="13">
    <location>
        <begin position="180"/>
        <end position="233"/>
    </location>
</feature>
<keyword evidence="8 11" id="KW-1133">Transmembrane helix</keyword>
<dbReference type="InterPro" id="IPR050428">
    <property type="entry name" value="TCS_sensor_his_kinase"/>
</dbReference>